<dbReference type="eggNOG" id="COG5549">
    <property type="taxonomic scope" value="Bacteria"/>
</dbReference>
<reference evidence="5" key="1">
    <citation type="journal article" date="2013" name="Proc. Natl. Acad. Sci. U.S.A.">
        <title>Improving the coverage of the cyanobacterial phylum using diversity-driven genome sequencing.</title>
        <authorList>
            <person name="Shih P.M."/>
            <person name="Wu D."/>
            <person name="Latifi A."/>
            <person name="Axen S.D."/>
            <person name="Fewer D.P."/>
            <person name="Talla E."/>
            <person name="Calteau A."/>
            <person name="Cai F."/>
            <person name="Tandeau de Marsac N."/>
            <person name="Rippka R."/>
            <person name="Herdman M."/>
            <person name="Sivonen K."/>
            <person name="Coursin T."/>
            <person name="Laurent T."/>
            <person name="Goodwin L."/>
            <person name="Nolan M."/>
            <person name="Davenport K.W."/>
            <person name="Han C.S."/>
            <person name="Rubin E.M."/>
            <person name="Eisen J.A."/>
            <person name="Woyke T."/>
            <person name="Gugger M."/>
            <person name="Kerfeld C.A."/>
        </authorList>
    </citation>
    <scope>NUCLEOTIDE SEQUENCE [LARGE SCALE GENOMIC DNA]</scope>
    <source>
        <strain evidence="5">ATCC 27147 / PCC 6307</strain>
    </source>
</reference>
<feature type="region of interest" description="Disordered" evidence="1">
    <location>
        <begin position="253"/>
        <end position="274"/>
    </location>
</feature>
<accession>K9PAM5</accession>
<dbReference type="KEGG" id="cgc:Cyagr_3332"/>
<dbReference type="Proteomes" id="UP000010388">
    <property type="component" value="Chromosome"/>
</dbReference>
<dbReference type="EMBL" id="CP003495">
    <property type="protein sequence ID" value="AFY30402.1"/>
    <property type="molecule type" value="Genomic_DNA"/>
</dbReference>
<dbReference type="GO" id="GO:0006508">
    <property type="term" value="P:proteolysis"/>
    <property type="evidence" value="ECO:0007669"/>
    <property type="project" value="InterPro"/>
</dbReference>
<dbReference type="InterPro" id="IPR006026">
    <property type="entry name" value="Peptidase_Metallo"/>
</dbReference>
<dbReference type="STRING" id="292564.Cyagr_3332"/>
<proteinExistence type="predicted"/>
<sequence>MGRRWPLRLVLGGCLPALLAPSLRLPALAEPSAAAGPTCAPGRASRPMELSRPAATPRIASTAPPAAAPAGATDYRQWLRPTPFGWARLDHWCVWVEPAGTDGPAQMWDERWLAAVERALGTWRQELAITRVADPAAAQVRVLRRRPPLRREASGRTRASHGRAELEVLAVERQGGWILEPQVRVLISPGQRPEATEATALHELGHAFGLWGHSDDPADAMAAVPGPRPVLALSPRDRATLRWLYRQPTDFGRPLPAAAVPAQPGGASSGGAGR</sequence>
<feature type="domain" description="Peptidase metallopeptidase" evidence="3">
    <location>
        <begin position="79"/>
        <end position="247"/>
    </location>
</feature>
<feature type="chain" id="PRO_5003934587" evidence="2">
    <location>
        <begin position="30"/>
        <end position="274"/>
    </location>
</feature>
<dbReference type="GO" id="GO:0008270">
    <property type="term" value="F:zinc ion binding"/>
    <property type="evidence" value="ECO:0007669"/>
    <property type="project" value="InterPro"/>
</dbReference>
<protein>
    <submittedName>
        <fullName evidence="4">Matrixin</fullName>
    </submittedName>
</protein>
<organism evidence="4 5">
    <name type="scientific">Cyanobium gracile (strain ATCC 27147 / PCC 6307)</name>
    <dbReference type="NCBI Taxonomy" id="292564"/>
    <lineage>
        <taxon>Bacteria</taxon>
        <taxon>Bacillati</taxon>
        <taxon>Cyanobacteriota</taxon>
        <taxon>Cyanophyceae</taxon>
        <taxon>Synechococcales</taxon>
        <taxon>Prochlorococcaceae</taxon>
        <taxon>Cyanobium</taxon>
    </lineage>
</organism>
<dbReference type="Gene3D" id="3.40.390.10">
    <property type="entry name" value="Collagenase (Catalytic Domain)"/>
    <property type="match status" value="1"/>
</dbReference>
<feature type="signal peptide" evidence="2">
    <location>
        <begin position="1"/>
        <end position="29"/>
    </location>
</feature>
<name>K9PAM5_CYAGP</name>
<dbReference type="RefSeq" id="WP_015110835.1">
    <property type="nucleotide sequence ID" value="NC_019675.1"/>
</dbReference>
<evidence type="ECO:0000313" key="5">
    <source>
        <dbReference type="Proteomes" id="UP000010388"/>
    </source>
</evidence>
<dbReference type="AlphaFoldDB" id="K9PAM5"/>
<dbReference type="CDD" id="cd04279">
    <property type="entry name" value="ZnMc_MMP_like_1"/>
    <property type="match status" value="1"/>
</dbReference>
<evidence type="ECO:0000313" key="4">
    <source>
        <dbReference type="EMBL" id="AFY30402.1"/>
    </source>
</evidence>
<evidence type="ECO:0000259" key="3">
    <source>
        <dbReference type="SMART" id="SM00235"/>
    </source>
</evidence>
<gene>
    <name evidence="4" type="ordered locus">Cyagr_3332</name>
</gene>
<evidence type="ECO:0000256" key="2">
    <source>
        <dbReference type="SAM" id="SignalP"/>
    </source>
</evidence>
<evidence type="ECO:0000256" key="1">
    <source>
        <dbReference type="SAM" id="MobiDB-lite"/>
    </source>
</evidence>
<keyword evidence="2" id="KW-0732">Signal</keyword>
<dbReference type="PATRIC" id="fig|292564.3.peg.3164"/>
<dbReference type="GO" id="GO:0008237">
    <property type="term" value="F:metallopeptidase activity"/>
    <property type="evidence" value="ECO:0007669"/>
    <property type="project" value="InterPro"/>
</dbReference>
<feature type="compositionally biased region" description="Low complexity" evidence="1">
    <location>
        <begin position="256"/>
        <end position="266"/>
    </location>
</feature>
<dbReference type="HOGENOM" id="CLU_088528_0_0_3"/>
<dbReference type="SMART" id="SM00235">
    <property type="entry name" value="ZnMc"/>
    <property type="match status" value="1"/>
</dbReference>
<dbReference type="InterPro" id="IPR024079">
    <property type="entry name" value="MetalloPept_cat_dom_sf"/>
</dbReference>
<dbReference type="SUPFAM" id="SSF55486">
    <property type="entry name" value="Metalloproteases ('zincins'), catalytic domain"/>
    <property type="match status" value="1"/>
</dbReference>